<dbReference type="AlphaFoldDB" id="A0A381W835"/>
<feature type="transmembrane region" description="Helical" evidence="1">
    <location>
        <begin position="20"/>
        <end position="42"/>
    </location>
</feature>
<name>A0A381W835_9ZZZZ</name>
<keyword evidence="1" id="KW-1133">Transmembrane helix</keyword>
<accession>A0A381W835</accession>
<organism evidence="2">
    <name type="scientific">marine metagenome</name>
    <dbReference type="NCBI Taxonomy" id="408172"/>
    <lineage>
        <taxon>unclassified sequences</taxon>
        <taxon>metagenomes</taxon>
        <taxon>ecological metagenomes</taxon>
    </lineage>
</organism>
<reference evidence="2" key="1">
    <citation type="submission" date="2018-05" db="EMBL/GenBank/DDBJ databases">
        <authorList>
            <person name="Lanie J.A."/>
            <person name="Ng W.-L."/>
            <person name="Kazmierczak K.M."/>
            <person name="Andrzejewski T.M."/>
            <person name="Davidsen T.M."/>
            <person name="Wayne K.J."/>
            <person name="Tettelin H."/>
            <person name="Glass J.I."/>
            <person name="Rusch D."/>
            <person name="Podicherti R."/>
            <person name="Tsui H.-C.T."/>
            <person name="Winkler M.E."/>
        </authorList>
    </citation>
    <scope>NUCLEOTIDE SEQUENCE</scope>
</reference>
<evidence type="ECO:0000256" key="1">
    <source>
        <dbReference type="SAM" id="Phobius"/>
    </source>
</evidence>
<keyword evidence="1" id="KW-0472">Membrane</keyword>
<gene>
    <name evidence="2" type="ORF">METZ01_LOCUS101574</name>
</gene>
<protein>
    <submittedName>
        <fullName evidence="2">Uncharacterized protein</fullName>
    </submittedName>
</protein>
<evidence type="ECO:0000313" key="2">
    <source>
        <dbReference type="EMBL" id="SVA48720.1"/>
    </source>
</evidence>
<sequence>MNTKENNRVTLKNKILTRIVEACTVLFIIFIGYVWLVVGHVVDNAPM</sequence>
<keyword evidence="1" id="KW-0812">Transmembrane</keyword>
<dbReference type="EMBL" id="UINC01010999">
    <property type="protein sequence ID" value="SVA48720.1"/>
    <property type="molecule type" value="Genomic_DNA"/>
</dbReference>
<proteinExistence type="predicted"/>